<dbReference type="VEuPathDB" id="VectorBase:AMAM003737"/>
<sequence>MIQTIQDVNDCVPLYLPHSLYLKPLAKFNISVALPASITGKSISNYDVMEKMRQMILPDKFSLLKVSKSTVGFIRFEGELEDKGKLKAVLSRLDGRPLRLTGFEEAVKVR</sequence>
<dbReference type="AlphaFoldDB" id="A0A182SC04"/>
<name>A0A182SC04_9DIPT</name>
<reference evidence="2" key="1">
    <citation type="submission" date="2013-09" db="EMBL/GenBank/DDBJ databases">
        <title>The Genome Sequence of Anopheles maculatus species B.</title>
        <authorList>
            <consortium name="The Broad Institute Genomics Platform"/>
            <person name="Neafsey D.E."/>
            <person name="Besansky N."/>
            <person name="Howell P."/>
            <person name="Walton C."/>
            <person name="Young S.K."/>
            <person name="Zeng Q."/>
            <person name="Gargeya S."/>
            <person name="Fitzgerald M."/>
            <person name="Haas B."/>
            <person name="Abouelleil A."/>
            <person name="Allen A.W."/>
            <person name="Alvarado L."/>
            <person name="Arachchi H.M."/>
            <person name="Berlin A.M."/>
            <person name="Chapman S.B."/>
            <person name="Gainer-Dewar J."/>
            <person name="Goldberg J."/>
            <person name="Griggs A."/>
            <person name="Gujja S."/>
            <person name="Hansen M."/>
            <person name="Howarth C."/>
            <person name="Imamovic A."/>
            <person name="Ireland A."/>
            <person name="Larimer J."/>
            <person name="McCowan C."/>
            <person name="Murphy C."/>
            <person name="Pearson M."/>
            <person name="Poon T.W."/>
            <person name="Priest M."/>
            <person name="Roberts A."/>
            <person name="Saif S."/>
            <person name="Shea T."/>
            <person name="Sisk P."/>
            <person name="Sykes S."/>
            <person name="Wortman J."/>
            <person name="Nusbaum C."/>
            <person name="Birren B."/>
        </authorList>
    </citation>
    <scope>NUCLEOTIDE SEQUENCE [LARGE SCALE GENOMIC DNA]</scope>
    <source>
        <strain evidence="2">maculatus3</strain>
    </source>
</reference>
<proteinExistence type="predicted"/>
<organism evidence="1 2">
    <name type="scientific">Anopheles maculatus</name>
    <dbReference type="NCBI Taxonomy" id="74869"/>
    <lineage>
        <taxon>Eukaryota</taxon>
        <taxon>Metazoa</taxon>
        <taxon>Ecdysozoa</taxon>
        <taxon>Arthropoda</taxon>
        <taxon>Hexapoda</taxon>
        <taxon>Insecta</taxon>
        <taxon>Pterygota</taxon>
        <taxon>Neoptera</taxon>
        <taxon>Endopterygota</taxon>
        <taxon>Diptera</taxon>
        <taxon>Nematocera</taxon>
        <taxon>Culicoidea</taxon>
        <taxon>Culicidae</taxon>
        <taxon>Anophelinae</taxon>
        <taxon>Anopheles</taxon>
        <taxon>Anopheles maculatus group</taxon>
    </lineage>
</organism>
<evidence type="ECO:0000313" key="1">
    <source>
        <dbReference type="EnsemblMetazoa" id="AMAM003737-PA"/>
    </source>
</evidence>
<evidence type="ECO:0000313" key="2">
    <source>
        <dbReference type="Proteomes" id="UP000075901"/>
    </source>
</evidence>
<keyword evidence="2" id="KW-1185">Reference proteome</keyword>
<dbReference type="Proteomes" id="UP000075901">
    <property type="component" value="Unassembled WGS sequence"/>
</dbReference>
<dbReference type="PANTHER" id="PTHR12484">
    <property type="entry name" value="B-LYMPHOCYTE ANTIGEN-RELATED"/>
    <property type="match status" value="1"/>
</dbReference>
<dbReference type="PANTHER" id="PTHR12484:SF4">
    <property type="entry name" value="A-KINASE ANCHOR PROTEIN 17A"/>
    <property type="match status" value="1"/>
</dbReference>
<accession>A0A182SC04</accession>
<reference evidence="1" key="2">
    <citation type="submission" date="2020-05" db="UniProtKB">
        <authorList>
            <consortium name="EnsemblMetazoa"/>
        </authorList>
    </citation>
    <scope>IDENTIFICATION</scope>
    <source>
        <strain evidence="1">maculatus3</strain>
    </source>
</reference>
<dbReference type="InterPro" id="IPR056852">
    <property type="entry name" value="AK17A/B"/>
</dbReference>
<dbReference type="EnsemblMetazoa" id="AMAM003737-RA">
    <property type="protein sequence ID" value="AMAM003737-PA"/>
    <property type="gene ID" value="AMAM003737"/>
</dbReference>
<evidence type="ECO:0008006" key="3">
    <source>
        <dbReference type="Google" id="ProtNLM"/>
    </source>
</evidence>
<protein>
    <recommendedName>
        <fullName evidence="3">RRM domain-containing protein</fullName>
    </recommendedName>
</protein>